<organism evidence="1 2">
    <name type="scientific">Rodentibacter pneumotropicus</name>
    <dbReference type="NCBI Taxonomy" id="758"/>
    <lineage>
        <taxon>Bacteria</taxon>
        <taxon>Pseudomonadati</taxon>
        <taxon>Pseudomonadota</taxon>
        <taxon>Gammaproteobacteria</taxon>
        <taxon>Pasteurellales</taxon>
        <taxon>Pasteurellaceae</taxon>
        <taxon>Rodentibacter</taxon>
    </lineage>
</organism>
<evidence type="ECO:0000313" key="1">
    <source>
        <dbReference type="EMBL" id="VEH64995.1"/>
    </source>
</evidence>
<dbReference type="EMBL" id="LR134405">
    <property type="protein sequence ID" value="VEH64995.1"/>
    <property type="molecule type" value="Genomic_DNA"/>
</dbReference>
<gene>
    <name evidence="1" type="ORF">NCTC8284_00129</name>
</gene>
<dbReference type="KEGG" id="rpne:NCTC8284_00129"/>
<dbReference type="STRING" id="758.GCA_000730685_01836"/>
<name>A0A448MIL4_9PAST</name>
<proteinExistence type="predicted"/>
<dbReference type="AlphaFoldDB" id="A0A448MIL4"/>
<dbReference type="Proteomes" id="UP000278733">
    <property type="component" value="Chromosome"/>
</dbReference>
<protein>
    <submittedName>
        <fullName evidence="1">Uncharacterized protein</fullName>
    </submittedName>
</protein>
<evidence type="ECO:0000313" key="2">
    <source>
        <dbReference type="Proteomes" id="UP000278733"/>
    </source>
</evidence>
<accession>A0A448MIL4</accession>
<reference evidence="1 2" key="1">
    <citation type="submission" date="2018-12" db="EMBL/GenBank/DDBJ databases">
        <authorList>
            <consortium name="Pathogen Informatics"/>
        </authorList>
    </citation>
    <scope>NUCLEOTIDE SEQUENCE [LARGE SCALE GENOMIC DNA]</scope>
    <source>
        <strain evidence="1 2">NCTC8284</strain>
    </source>
</reference>
<sequence length="83" mass="9294">MTAQELLNANNGNLDSLKGSFRVVEELSKTVKNTPSNNQNTDSIGKIKDTISISENVLKGIIEDDNKYREALQKQADFLKLKR</sequence>